<dbReference type="EMBL" id="JADGIZ020000040">
    <property type="protein sequence ID" value="KAL2913869.1"/>
    <property type="molecule type" value="Genomic_DNA"/>
</dbReference>
<sequence length="136" mass="14773">MTVSTLGQQLLAQSLPPSEIEVQEIDEYVTPDQKELLHAGSVVVVRKALKDGEECYNVHVIEGKKVGAMIGVLDRKSVIGNDLVAGQAYIVTADLRASDKLADKRKSAKHHGMVKCMLIQDIIEGGEAGVDKKKHK</sequence>
<dbReference type="Proteomes" id="UP001527925">
    <property type="component" value="Unassembled WGS sequence"/>
</dbReference>
<gene>
    <name evidence="1" type="ORF">HK105_206603</name>
</gene>
<evidence type="ECO:0000313" key="2">
    <source>
        <dbReference type="Proteomes" id="UP001527925"/>
    </source>
</evidence>
<keyword evidence="2" id="KW-1185">Reference proteome</keyword>
<comment type="caution">
    <text evidence="1">The sequence shown here is derived from an EMBL/GenBank/DDBJ whole genome shotgun (WGS) entry which is preliminary data.</text>
</comment>
<proteinExistence type="predicted"/>
<organism evidence="1 2">
    <name type="scientific">Polyrhizophydium stewartii</name>
    <dbReference type="NCBI Taxonomy" id="2732419"/>
    <lineage>
        <taxon>Eukaryota</taxon>
        <taxon>Fungi</taxon>
        <taxon>Fungi incertae sedis</taxon>
        <taxon>Chytridiomycota</taxon>
        <taxon>Chytridiomycota incertae sedis</taxon>
        <taxon>Chytridiomycetes</taxon>
        <taxon>Rhizophydiales</taxon>
        <taxon>Rhizophydiales incertae sedis</taxon>
        <taxon>Polyrhizophydium</taxon>
    </lineage>
</organism>
<evidence type="ECO:0000313" key="1">
    <source>
        <dbReference type="EMBL" id="KAL2913869.1"/>
    </source>
</evidence>
<protein>
    <submittedName>
        <fullName evidence="1">Uncharacterized protein</fullName>
    </submittedName>
</protein>
<name>A0ABR4N315_9FUNG</name>
<reference evidence="1 2" key="1">
    <citation type="submission" date="2023-09" db="EMBL/GenBank/DDBJ databases">
        <title>Pangenome analysis of Batrachochytrium dendrobatidis and related Chytrids.</title>
        <authorList>
            <person name="Yacoub M.N."/>
            <person name="Stajich J.E."/>
            <person name="James T.Y."/>
        </authorList>
    </citation>
    <scope>NUCLEOTIDE SEQUENCE [LARGE SCALE GENOMIC DNA]</scope>
    <source>
        <strain evidence="1 2">JEL0888</strain>
    </source>
</reference>
<accession>A0ABR4N315</accession>